<dbReference type="Gene3D" id="1.20.1050.10">
    <property type="match status" value="1"/>
</dbReference>
<evidence type="ECO:0000313" key="2">
    <source>
        <dbReference type="EMBL" id="EXI61552.1"/>
    </source>
</evidence>
<dbReference type="OrthoDB" id="8634103at2"/>
<proteinExistence type="predicted"/>
<dbReference type="GO" id="GO:0005737">
    <property type="term" value="C:cytoplasm"/>
    <property type="evidence" value="ECO:0007669"/>
    <property type="project" value="TreeGrafter"/>
</dbReference>
<organism evidence="2 3">
    <name type="scientific">Mannheimia granulomatis</name>
    <dbReference type="NCBI Taxonomy" id="85402"/>
    <lineage>
        <taxon>Bacteria</taxon>
        <taxon>Pseudomonadati</taxon>
        <taxon>Pseudomonadota</taxon>
        <taxon>Gammaproteobacteria</taxon>
        <taxon>Pasteurellales</taxon>
        <taxon>Pasteurellaceae</taxon>
        <taxon>Mannheimia</taxon>
    </lineage>
</organism>
<feature type="domain" description="GST N-terminal" evidence="1">
    <location>
        <begin position="1"/>
        <end position="81"/>
    </location>
</feature>
<dbReference type="PATRIC" id="fig|1450449.3.peg.1990"/>
<dbReference type="SUPFAM" id="SSF47616">
    <property type="entry name" value="GST C-terminal domain-like"/>
    <property type="match status" value="1"/>
</dbReference>
<dbReference type="Gene3D" id="3.40.30.10">
    <property type="entry name" value="Glutaredoxin"/>
    <property type="match status" value="1"/>
</dbReference>
<dbReference type="STRING" id="1122190.GCA_000621105_01059"/>
<dbReference type="EMBL" id="JANJ01000007">
    <property type="protein sequence ID" value="EXI61552.1"/>
    <property type="molecule type" value="Genomic_DNA"/>
</dbReference>
<dbReference type="InterPro" id="IPR050983">
    <property type="entry name" value="GST_Omega/HSP26"/>
</dbReference>
<gene>
    <name evidence="2" type="ORF">AK33_10000</name>
</gene>
<dbReference type="PROSITE" id="PS50404">
    <property type="entry name" value="GST_NTER"/>
    <property type="match status" value="1"/>
</dbReference>
<sequence>MKLWYSTTSPFARKAIAVIKHHQLEDKVEMLRVTTAMDPNSPHNQDNPLGRIPALQRNCGRWLFGSLLISEYLDQKGNNTPLLPKEGKARWNILALHNVVDGIMENTMHTLLQERMNRPENEWWVRRHEQLMARNIRSFYQLEEALKEFGTELNLGTLSVVALIDWWAFRLEKLGYDLAKNHPNLTAWAAEMNAKYTVLADTLPRV</sequence>
<accession>A0A011NAD4</accession>
<evidence type="ECO:0000313" key="3">
    <source>
        <dbReference type="Proteomes" id="UP000054123"/>
    </source>
</evidence>
<dbReference type="PANTHER" id="PTHR43968">
    <property type="match status" value="1"/>
</dbReference>
<dbReference type="RefSeq" id="WP_042804056.1">
    <property type="nucleotide sequence ID" value="NZ_AVSP01000005.1"/>
</dbReference>
<dbReference type="Proteomes" id="UP000054123">
    <property type="component" value="Unassembled WGS sequence"/>
</dbReference>
<dbReference type="AlphaFoldDB" id="A0A011NAD4"/>
<name>A0A011NAD4_9PAST</name>
<protein>
    <submittedName>
        <fullName evidence="2">UreX protein</fullName>
    </submittedName>
</protein>
<dbReference type="SUPFAM" id="SSF52833">
    <property type="entry name" value="Thioredoxin-like"/>
    <property type="match status" value="1"/>
</dbReference>
<dbReference type="InterPro" id="IPR036282">
    <property type="entry name" value="Glutathione-S-Trfase_C_sf"/>
</dbReference>
<comment type="caution">
    <text evidence="2">The sequence shown here is derived from an EMBL/GenBank/DDBJ whole genome shotgun (WGS) entry which is preliminary data.</text>
</comment>
<dbReference type="Pfam" id="PF13409">
    <property type="entry name" value="GST_N_2"/>
    <property type="match status" value="1"/>
</dbReference>
<evidence type="ECO:0000259" key="1">
    <source>
        <dbReference type="PROSITE" id="PS50404"/>
    </source>
</evidence>
<dbReference type="PANTHER" id="PTHR43968:SF6">
    <property type="entry name" value="GLUTATHIONE S-TRANSFERASE OMEGA"/>
    <property type="match status" value="1"/>
</dbReference>
<dbReference type="InterPro" id="IPR004045">
    <property type="entry name" value="Glutathione_S-Trfase_N"/>
</dbReference>
<reference evidence="2 3" key="1">
    <citation type="journal article" date="2014" name="Genome Announc.">
        <title>Genome Sequence of a Presumptive Mannheimia haemolytica Strain with an A1/A6-Cross-Reactive Serotype from a White-Tailed Deer (Odocoileus virginianus).</title>
        <authorList>
            <person name="Lawrence P.K."/>
            <person name="Bey R.F."/>
            <person name="Wiener B."/>
            <person name="Kittichotirat W."/>
            <person name="Bumgarner R.E."/>
        </authorList>
    </citation>
    <scope>NUCLEOTIDE SEQUENCE [LARGE SCALE GENOMIC DNA]</scope>
    <source>
        <strain evidence="2 3">PKL10</strain>
    </source>
</reference>
<keyword evidence="3" id="KW-1185">Reference proteome</keyword>
<dbReference type="InterPro" id="IPR036249">
    <property type="entry name" value="Thioredoxin-like_sf"/>
</dbReference>
<dbReference type="CDD" id="cd03049">
    <property type="entry name" value="GST_N_3"/>
    <property type="match status" value="1"/>
</dbReference>